<dbReference type="CDD" id="cd07313">
    <property type="entry name" value="terB_like_2"/>
    <property type="match status" value="1"/>
</dbReference>
<dbReference type="Proteomes" id="UP000541185">
    <property type="component" value="Unassembled WGS sequence"/>
</dbReference>
<name>A0A848H3N6_9BURK</name>
<proteinExistence type="predicted"/>
<dbReference type="SUPFAM" id="SSF158682">
    <property type="entry name" value="TerB-like"/>
    <property type="match status" value="1"/>
</dbReference>
<dbReference type="Pfam" id="PF05099">
    <property type="entry name" value="TerB"/>
    <property type="match status" value="1"/>
</dbReference>
<keyword evidence="3" id="KW-1185">Reference proteome</keyword>
<dbReference type="EMBL" id="JABBFX010000001">
    <property type="protein sequence ID" value="NML44171.1"/>
    <property type="molecule type" value="Genomic_DNA"/>
</dbReference>
<dbReference type="AlphaFoldDB" id="A0A848H3N6"/>
<feature type="domain" description="Co-chaperone DjlA N-terminal" evidence="1">
    <location>
        <begin position="27"/>
        <end position="143"/>
    </location>
</feature>
<accession>A0A848H3N6</accession>
<dbReference type="InterPro" id="IPR029024">
    <property type="entry name" value="TerB-like"/>
</dbReference>
<evidence type="ECO:0000313" key="3">
    <source>
        <dbReference type="Proteomes" id="UP000541185"/>
    </source>
</evidence>
<sequence length="149" mass="16159">MILALREFLKNLAAPAGETGPSAMTVQLATAVLLVEAMRADKGMDAGERAAVQRILQERFTLSAADVQELLAVAEERSRLANDYFAFTNVLNERLAQEEKVNVIELMWKVAYVDGTADAGEIHVISRIAGLLHVPHGDYIAAKLRAKGG</sequence>
<protein>
    <submittedName>
        <fullName evidence="2">TerB family tellurite resistance protein</fullName>
    </submittedName>
</protein>
<evidence type="ECO:0000259" key="1">
    <source>
        <dbReference type="Pfam" id="PF05099"/>
    </source>
</evidence>
<reference evidence="2 3" key="1">
    <citation type="submission" date="2020-04" db="EMBL/GenBank/DDBJ databases">
        <title>Ramlibacter sp. G-1-2-2 isolated from soil.</title>
        <authorList>
            <person name="Dahal R.H."/>
        </authorList>
    </citation>
    <scope>NUCLEOTIDE SEQUENCE [LARGE SCALE GENOMIC DNA]</scope>
    <source>
        <strain evidence="2 3">G-1-2-2</strain>
    </source>
</reference>
<dbReference type="InterPro" id="IPR007791">
    <property type="entry name" value="DjlA_N"/>
</dbReference>
<dbReference type="RefSeq" id="WP_169418325.1">
    <property type="nucleotide sequence ID" value="NZ_JABBFX010000001.1"/>
</dbReference>
<evidence type="ECO:0000313" key="2">
    <source>
        <dbReference type="EMBL" id="NML44171.1"/>
    </source>
</evidence>
<organism evidence="2 3">
    <name type="scientific">Ramlibacter agri</name>
    <dbReference type="NCBI Taxonomy" id="2728837"/>
    <lineage>
        <taxon>Bacteria</taxon>
        <taxon>Pseudomonadati</taxon>
        <taxon>Pseudomonadota</taxon>
        <taxon>Betaproteobacteria</taxon>
        <taxon>Burkholderiales</taxon>
        <taxon>Comamonadaceae</taxon>
        <taxon>Ramlibacter</taxon>
    </lineage>
</organism>
<dbReference type="Gene3D" id="1.10.3680.10">
    <property type="entry name" value="TerB-like"/>
    <property type="match status" value="1"/>
</dbReference>
<comment type="caution">
    <text evidence="2">The sequence shown here is derived from an EMBL/GenBank/DDBJ whole genome shotgun (WGS) entry which is preliminary data.</text>
</comment>
<gene>
    <name evidence="2" type="ORF">HHL11_10450</name>
</gene>